<keyword evidence="6" id="KW-1142">T=3 icosahedral capsid protein</keyword>
<organism evidence="9">
    <name type="scientific">Mafsystermes virus</name>
    <dbReference type="NCBI Taxonomy" id="2796611"/>
    <lineage>
        <taxon>Viruses</taxon>
        <taxon>Riboviria</taxon>
    </lineage>
</organism>
<dbReference type="InterPro" id="IPR000937">
    <property type="entry name" value="Capsid_prot_S-dom_vir"/>
</dbReference>
<evidence type="ECO:0000256" key="2">
    <source>
        <dbReference type="ARBA" id="ARBA00007446"/>
    </source>
</evidence>
<dbReference type="Pfam" id="PF00729">
    <property type="entry name" value="Viral_coat"/>
    <property type="match status" value="1"/>
</dbReference>
<reference evidence="9" key="1">
    <citation type="journal article" date="2020" name="Viruses">
        <title>Unmapped RNA Virus Diversity in Termites and their Symbionts.</title>
        <authorList>
            <person name="Lay C.L."/>
            <person name="Shi M."/>
            <person name="Bucek A."/>
            <person name="Bourguignon T."/>
            <person name="Lo N."/>
            <person name="Holmes E.C."/>
        </authorList>
    </citation>
    <scope>NUCLEOTIDE SEQUENCE</scope>
    <source>
        <strain evidence="9">KE15_128_2</strain>
    </source>
</reference>
<reference evidence="9" key="2">
    <citation type="submission" date="2020-09" db="EMBL/GenBank/DDBJ databases">
        <authorList>
            <person name="Le Lay C."/>
            <person name="Shi M."/>
            <person name="Bucek A."/>
            <person name="Bourguignon T."/>
            <person name="Lo N."/>
            <person name="Holmes E.C."/>
        </authorList>
    </citation>
    <scope>NUCLEOTIDE SEQUENCE</scope>
    <source>
        <strain evidence="9">KE15_128_2</strain>
    </source>
</reference>
<evidence type="ECO:0000259" key="8">
    <source>
        <dbReference type="Pfam" id="PF00729"/>
    </source>
</evidence>
<dbReference type="GO" id="GO:0039617">
    <property type="term" value="C:T=3 icosahedral viral capsid"/>
    <property type="evidence" value="ECO:0007669"/>
    <property type="project" value="UniProtKB-KW"/>
</dbReference>
<evidence type="ECO:0000256" key="6">
    <source>
        <dbReference type="ARBA" id="ARBA00023060"/>
    </source>
</evidence>
<evidence type="ECO:0000256" key="1">
    <source>
        <dbReference type="ARBA" id="ARBA00004328"/>
    </source>
</evidence>
<dbReference type="SUPFAM" id="SSF88633">
    <property type="entry name" value="Positive stranded ssRNA viruses"/>
    <property type="match status" value="1"/>
</dbReference>
<feature type="region of interest" description="Disordered" evidence="7">
    <location>
        <begin position="17"/>
        <end position="68"/>
    </location>
</feature>
<keyword evidence="5" id="KW-0946">Virion</keyword>
<comment type="subcellular location">
    <subcellularLocation>
        <location evidence="1">Virion</location>
    </subcellularLocation>
</comment>
<feature type="compositionally biased region" description="Basic residues" evidence="7">
    <location>
        <begin position="19"/>
        <end position="32"/>
    </location>
</feature>
<proteinExistence type="inferred from homology"/>
<name>A0A7T7GV12_9VIRU</name>
<evidence type="ECO:0000256" key="5">
    <source>
        <dbReference type="ARBA" id="ARBA00022844"/>
    </source>
</evidence>
<evidence type="ECO:0000256" key="7">
    <source>
        <dbReference type="SAM" id="MobiDB-lite"/>
    </source>
</evidence>
<feature type="domain" description="Icosahedral viral capsid protein S" evidence="8">
    <location>
        <begin position="59"/>
        <end position="234"/>
    </location>
</feature>
<sequence length="237" mass="26102">MFSLEQLRQCLDTLQAGSGRRRRRNRRRRARRTPNAQPVPTPVAGPSQPLPQRRRRGRRARAPAAQTLSAGEVTLSRSERVVDISARPGSYVLHPSTFPWLSNLAKAFDMYRFVKAVVEYRPVVGAMSNGAAAVGFDWASKDTVQEEDGRFTLAAPPSRDAVLATTPCFDTPVWQGRLMPLPPKQLAQKQWYSTTTAASPEIPGSVVWAASALGQGVDLPGEIWVHYTVVLSGTRKV</sequence>
<dbReference type="Gene3D" id="2.60.120.20">
    <property type="match status" value="1"/>
</dbReference>
<dbReference type="InterPro" id="IPR029053">
    <property type="entry name" value="Viral_coat"/>
</dbReference>
<evidence type="ECO:0000256" key="4">
    <source>
        <dbReference type="ARBA" id="ARBA00022561"/>
    </source>
</evidence>
<protein>
    <recommendedName>
        <fullName evidence="3">Capsid protein</fullName>
    </recommendedName>
</protein>
<feature type="compositionally biased region" description="Basic residues" evidence="7">
    <location>
        <begin position="52"/>
        <end position="61"/>
    </location>
</feature>
<accession>A0A7T7GV12</accession>
<dbReference type="EMBL" id="MW052140">
    <property type="protein sequence ID" value="QQM16344.1"/>
    <property type="molecule type" value="Genomic_RNA"/>
</dbReference>
<keyword evidence="4 9" id="KW-0167">Capsid protein</keyword>
<evidence type="ECO:0000313" key="9">
    <source>
        <dbReference type="EMBL" id="QQM16344.1"/>
    </source>
</evidence>
<comment type="similarity">
    <text evidence="2">Belongs to the icosahedral plant coat protein family.</text>
</comment>
<evidence type="ECO:0000256" key="3">
    <source>
        <dbReference type="ARBA" id="ARBA00018091"/>
    </source>
</evidence>
<dbReference type="GO" id="GO:0005198">
    <property type="term" value="F:structural molecule activity"/>
    <property type="evidence" value="ECO:0007669"/>
    <property type="project" value="InterPro"/>
</dbReference>